<reference evidence="3 4" key="2">
    <citation type="submission" date="2025-04" db="UniProtKB">
        <authorList>
            <consortium name="RefSeq"/>
        </authorList>
    </citation>
    <scope>IDENTIFICATION</scope>
    <source>
        <tissue evidence="3 4">Blood</tissue>
    </source>
</reference>
<proteinExistence type="predicted"/>
<protein>
    <submittedName>
        <fullName evidence="3 4">Uncharacterized protein LOC112816804 isoform X1</fullName>
    </submittedName>
</protein>
<evidence type="ECO:0000313" key="3">
    <source>
        <dbReference type="RefSeq" id="XP_025719320.1"/>
    </source>
</evidence>
<evidence type="ECO:0000313" key="5">
    <source>
        <dbReference type="RefSeq" id="XP_025719322.1"/>
    </source>
</evidence>
<sequence>MEFNIVLTVLNASGKVSLVQEEDRMCELALALPSPASLPFGDAVSPLQPGLRPGKELLRLTTEQRTMPYFMLPRQLYGCHLTPSLKQAEEEPVLQTRPLRSLSPTGSDPGEGWISAQLCCTGLSVPCKTAHPRLGNARFQGLTAGTIRKTGKPMTKDGSACQGQDWPERTKFPASAAPHLASPSRWPWAQSRLTSGGAAELGSVPCQASGGSVHSAPHPALLVRVRVSVWNLFRAVGRRLGEQGLSP</sequence>
<gene>
    <name evidence="3 4 5 6 7" type="primary">LOC112816804</name>
</gene>
<evidence type="ECO:0000256" key="1">
    <source>
        <dbReference type="SAM" id="MobiDB-lite"/>
    </source>
</evidence>
<evidence type="ECO:0000313" key="6">
    <source>
        <dbReference type="RefSeq" id="XP_025719323.1"/>
    </source>
</evidence>
<accession>A0A3Q7NC83</accession>
<dbReference type="AlphaFoldDB" id="A0A3Q7NC83"/>
<evidence type="ECO:0000313" key="7">
    <source>
        <dbReference type="RefSeq" id="XP_025719324.1"/>
    </source>
</evidence>
<dbReference type="RefSeq" id="XP_025719320.1">
    <property type="nucleotide sequence ID" value="XM_025863535.1"/>
</dbReference>
<evidence type="ECO:0000313" key="2">
    <source>
        <dbReference type="Proteomes" id="UP000286641"/>
    </source>
</evidence>
<dbReference type="RefSeq" id="XP_025719324.1">
    <property type="nucleotide sequence ID" value="XM_025863539.1"/>
</dbReference>
<organism evidence="2 6">
    <name type="scientific">Callorhinus ursinus</name>
    <name type="common">Northern fur seal</name>
    <dbReference type="NCBI Taxonomy" id="34884"/>
    <lineage>
        <taxon>Eukaryota</taxon>
        <taxon>Metazoa</taxon>
        <taxon>Chordata</taxon>
        <taxon>Craniata</taxon>
        <taxon>Vertebrata</taxon>
        <taxon>Euteleostomi</taxon>
        <taxon>Mammalia</taxon>
        <taxon>Eutheria</taxon>
        <taxon>Laurasiatheria</taxon>
        <taxon>Carnivora</taxon>
        <taxon>Caniformia</taxon>
        <taxon>Pinnipedia</taxon>
        <taxon>Otariidae</taxon>
        <taxon>Callorhinus</taxon>
    </lineage>
</organism>
<reference key="1">
    <citation type="submission" date="2019-01" db="UniProtKB">
        <authorList>
            <consortium name="RefSeq"/>
        </authorList>
    </citation>
    <scope>IDENTIFICATION</scope>
</reference>
<dbReference type="RefSeq" id="XP_025719322.1">
    <property type="nucleotide sequence ID" value="XM_025863537.1"/>
</dbReference>
<feature type="region of interest" description="Disordered" evidence="1">
    <location>
        <begin position="89"/>
        <end position="108"/>
    </location>
</feature>
<dbReference type="RefSeq" id="XP_025719323.1">
    <property type="nucleotide sequence ID" value="XM_025863538.1"/>
</dbReference>
<evidence type="ECO:0000313" key="4">
    <source>
        <dbReference type="RefSeq" id="XP_025719321.1"/>
    </source>
</evidence>
<name>A0A3Q7NC83_CALUR</name>
<dbReference type="Proteomes" id="UP000286641">
    <property type="component" value="Unplaced"/>
</dbReference>
<dbReference type="RefSeq" id="XP_025719321.1">
    <property type="nucleotide sequence ID" value="XM_025863536.1"/>
</dbReference>
<keyword evidence="2" id="KW-1185">Reference proteome</keyword>